<dbReference type="OMA" id="NGIDFWD"/>
<reference evidence="3 4" key="1">
    <citation type="journal article" date="2018" name="Nat. Ecol. Evol.">
        <title>Shark genomes provide insights into elasmobranch evolution and the origin of vertebrates.</title>
        <authorList>
            <person name="Hara Y"/>
            <person name="Yamaguchi K"/>
            <person name="Onimaru K"/>
            <person name="Kadota M"/>
            <person name="Koyanagi M"/>
            <person name="Keeley SD"/>
            <person name="Tatsumi K"/>
            <person name="Tanaka K"/>
            <person name="Motone F"/>
            <person name="Kageyama Y"/>
            <person name="Nozu R"/>
            <person name="Adachi N"/>
            <person name="Nishimura O"/>
            <person name="Nakagawa R"/>
            <person name="Tanegashima C"/>
            <person name="Kiyatake I"/>
            <person name="Matsumoto R"/>
            <person name="Murakumo K"/>
            <person name="Nishida K"/>
            <person name="Terakita A"/>
            <person name="Kuratani S"/>
            <person name="Sato K"/>
            <person name="Hyodo S Kuraku.S."/>
        </authorList>
    </citation>
    <scope>NUCLEOTIDE SEQUENCE [LARGE SCALE GENOMIC DNA]</scope>
</reference>
<dbReference type="PANTHER" id="PTHR12307">
    <property type="entry name" value="PROTEIN PHOSPHATASE 1 REGULATORY SUBUNIT"/>
    <property type="match status" value="1"/>
</dbReference>
<dbReference type="PROSITE" id="PS51159">
    <property type="entry name" value="CBM21"/>
    <property type="match status" value="1"/>
</dbReference>
<dbReference type="GO" id="GO:2001069">
    <property type="term" value="F:glycogen binding"/>
    <property type="evidence" value="ECO:0007669"/>
    <property type="project" value="TreeGrafter"/>
</dbReference>
<dbReference type="STRING" id="75743.A0A401Q3T7"/>
<dbReference type="GO" id="GO:0008157">
    <property type="term" value="F:protein phosphatase 1 binding"/>
    <property type="evidence" value="ECO:0007669"/>
    <property type="project" value="TreeGrafter"/>
</dbReference>
<evidence type="ECO:0000313" key="4">
    <source>
        <dbReference type="Proteomes" id="UP000288216"/>
    </source>
</evidence>
<organism evidence="3 4">
    <name type="scientific">Scyliorhinus torazame</name>
    <name type="common">Cloudy catshark</name>
    <name type="synonym">Catulus torazame</name>
    <dbReference type="NCBI Taxonomy" id="75743"/>
    <lineage>
        <taxon>Eukaryota</taxon>
        <taxon>Metazoa</taxon>
        <taxon>Chordata</taxon>
        <taxon>Craniata</taxon>
        <taxon>Vertebrata</taxon>
        <taxon>Chondrichthyes</taxon>
        <taxon>Elasmobranchii</taxon>
        <taxon>Galeomorphii</taxon>
        <taxon>Galeoidea</taxon>
        <taxon>Carcharhiniformes</taxon>
        <taxon>Scyliorhinidae</taxon>
        <taxon>Scyliorhinus</taxon>
    </lineage>
</organism>
<comment type="caution">
    <text evidence="3">The sequence shown here is derived from an EMBL/GenBank/DDBJ whole genome shotgun (WGS) entry which is preliminary data.</text>
</comment>
<dbReference type="PANTHER" id="PTHR12307:SF4">
    <property type="entry name" value="PROTEIN PHOSPHATASE 1 REGULATORY SUBUNIT 3D"/>
    <property type="match status" value="1"/>
</dbReference>
<name>A0A401Q3T7_SCYTO</name>
<dbReference type="GO" id="GO:0005979">
    <property type="term" value="P:regulation of glycogen biosynthetic process"/>
    <property type="evidence" value="ECO:0007669"/>
    <property type="project" value="TreeGrafter"/>
</dbReference>
<dbReference type="Pfam" id="PF03370">
    <property type="entry name" value="CBM_21"/>
    <property type="match status" value="1"/>
</dbReference>
<dbReference type="EMBL" id="BFAA01013525">
    <property type="protein sequence ID" value="GCB80035.1"/>
    <property type="molecule type" value="Genomic_DNA"/>
</dbReference>
<dbReference type="GO" id="GO:0000164">
    <property type="term" value="C:protein phosphatase type 1 complex"/>
    <property type="evidence" value="ECO:0007669"/>
    <property type="project" value="TreeGrafter"/>
</dbReference>
<feature type="region of interest" description="Disordered" evidence="1">
    <location>
        <begin position="222"/>
        <end position="264"/>
    </location>
</feature>
<proteinExistence type="predicted"/>
<protein>
    <recommendedName>
        <fullName evidence="2">CBM21 domain-containing protein</fullName>
    </recommendedName>
</protein>
<keyword evidence="4" id="KW-1185">Reference proteome</keyword>
<feature type="domain" description="CBM21" evidence="2">
    <location>
        <begin position="327"/>
        <end position="434"/>
    </location>
</feature>
<dbReference type="AlphaFoldDB" id="A0A401Q3T7"/>
<feature type="region of interest" description="Disordered" evidence="1">
    <location>
        <begin position="1"/>
        <end position="26"/>
    </location>
</feature>
<accession>A0A401Q3T7</accession>
<dbReference type="OrthoDB" id="1881at2759"/>
<dbReference type="Gene3D" id="2.60.40.2440">
    <property type="entry name" value="Carbohydrate binding type-21 domain"/>
    <property type="match status" value="1"/>
</dbReference>
<dbReference type="InterPro" id="IPR038175">
    <property type="entry name" value="CBM21_dom_sf"/>
</dbReference>
<evidence type="ECO:0000259" key="2">
    <source>
        <dbReference type="PROSITE" id="PS51159"/>
    </source>
</evidence>
<evidence type="ECO:0000313" key="3">
    <source>
        <dbReference type="EMBL" id="GCB80035.1"/>
    </source>
</evidence>
<evidence type="ECO:0000256" key="1">
    <source>
        <dbReference type="SAM" id="MobiDB-lite"/>
    </source>
</evidence>
<sequence length="454" mass="50797">MRVQPLLGENRGSGQPGLGESSCSGLRVQPVLGEGSRLGQKDQTVLGEESWLIQRDQPILGEGRGSGQRVRLVMGMNPKIPNVDLKLESDEEPQPVIGTESHSVHCTQSAVDHGTRSKQRIKPVVLRDVSSAQHMQAFLPCEKRSEHCIHLPLGMNRFNKHRKQPLKCQDVGLESWVQPALTENVGLEQQIFIRLTRNLSYISGLYDSVRLADGCCPLSEQHSSPDGVHLCPGKKDLPPRPTVRKRAKSCPGSPGERSNSTSSNRVRFADSIGLELTEVRNYDSAEEPTVPEYVLANLSNQEPIGQLIWVQCLKREFINPKEDVNFEERVNRQKVCLEAVTDSELIISGTILVINLAYHKEVTVRYTCSDWNLFADVPALFESSIEGKSDRFTFTLNLPIHALKPGSCVQFAIKYTVNGIDFWDNNDNNNYRMTFQPFQIMVPINNDNSLDNSN</sequence>
<dbReference type="InterPro" id="IPR005036">
    <property type="entry name" value="CBM21_dom"/>
</dbReference>
<dbReference type="Proteomes" id="UP000288216">
    <property type="component" value="Unassembled WGS sequence"/>
</dbReference>
<dbReference type="InterPro" id="IPR050782">
    <property type="entry name" value="PP1_regulatory_subunit_3"/>
</dbReference>
<gene>
    <name evidence="3" type="ORF">scyTo_0018863</name>
</gene>